<dbReference type="Pfam" id="PF01556">
    <property type="entry name" value="DnaJ_C"/>
    <property type="match status" value="1"/>
</dbReference>
<evidence type="ECO:0000256" key="5">
    <source>
        <dbReference type="ARBA" id="ARBA00022723"/>
    </source>
</evidence>
<feature type="binding site" evidence="14">
    <location>
        <position position="175"/>
    </location>
    <ligand>
        <name>Zn(2+)</name>
        <dbReference type="ChEBI" id="CHEBI:29105"/>
        <label>2</label>
    </ligand>
</feature>
<comment type="subcellular location">
    <subcellularLocation>
        <location evidence="1 14">Cytoplasm</location>
    </subcellularLocation>
</comment>
<evidence type="ECO:0000256" key="6">
    <source>
        <dbReference type="ARBA" id="ARBA00022737"/>
    </source>
</evidence>
<dbReference type="PROSITE" id="PS50076">
    <property type="entry name" value="DNAJ_2"/>
    <property type="match status" value="1"/>
</dbReference>
<comment type="caution">
    <text evidence="18">The sequence shown here is derived from an EMBL/GenBank/DDBJ whole genome shotgun (WGS) entry which is preliminary data.</text>
</comment>
<evidence type="ECO:0000256" key="15">
    <source>
        <dbReference type="PROSITE-ProRule" id="PRU00546"/>
    </source>
</evidence>
<evidence type="ECO:0000256" key="11">
    <source>
        <dbReference type="ARBA" id="ARBA00053423"/>
    </source>
</evidence>
<feature type="domain" description="J" evidence="16">
    <location>
        <begin position="10"/>
        <end position="75"/>
    </location>
</feature>
<sequence>MATANVTKIDYYEVLSVSRDASDQELKTAYRKLAMQYHPDRNPDNPAAEDKFKECSEAYQVLSDAEKRAAYDRYGHAAFQGGGPAAGGNPFAGGGFGGAQDLGDIFGDLFGEMFNMGGQKKASRVQRGRDLRYDMTLGFEEAVFGKEQEITIRRMETCDDCKGTGAPSGKAPITCTQCGGRGQVRFQQGFFSVARTCSVCNGTGTLVVDPCKTCRGETRVQKEHTILVKVPAGVEQDTRIRYSGEGETGKFGGPAGDLYVVLNVKAHKFFERDGDDLHCVLPISFPQAALGTELEIETLEGAATIKIPEGTQNGKEFKLRGKGVPHLNSHGKGDLIVEIRVSTPGKLTKVQRELLKQLGETMTVENTPTSRGLFEKVKDIFS</sequence>
<feature type="binding site" evidence="14">
    <location>
        <position position="178"/>
    </location>
    <ligand>
        <name>Zn(2+)</name>
        <dbReference type="ChEBI" id="CHEBI:29105"/>
        <label>2</label>
    </ligand>
</feature>
<dbReference type="FunFam" id="2.60.260.20:FF:000004">
    <property type="entry name" value="Molecular chaperone DnaJ"/>
    <property type="match status" value="1"/>
</dbReference>
<evidence type="ECO:0000256" key="8">
    <source>
        <dbReference type="ARBA" id="ARBA00022833"/>
    </source>
</evidence>
<dbReference type="GO" id="GO:0042026">
    <property type="term" value="P:protein refolding"/>
    <property type="evidence" value="ECO:0007669"/>
    <property type="project" value="TreeGrafter"/>
</dbReference>
<evidence type="ECO:0000313" key="18">
    <source>
        <dbReference type="EMBL" id="NYF79740.1"/>
    </source>
</evidence>
<dbReference type="NCBIfam" id="NF008035">
    <property type="entry name" value="PRK10767.1"/>
    <property type="match status" value="1"/>
</dbReference>
<accession>A0A7Y9PHB7</accession>
<comment type="subunit">
    <text evidence="2 14">Homodimer.</text>
</comment>
<dbReference type="GO" id="GO:0009408">
    <property type="term" value="P:response to heat"/>
    <property type="evidence" value="ECO:0007669"/>
    <property type="project" value="InterPro"/>
</dbReference>
<evidence type="ECO:0000256" key="1">
    <source>
        <dbReference type="ARBA" id="ARBA00004496"/>
    </source>
</evidence>
<evidence type="ECO:0000256" key="12">
    <source>
        <dbReference type="ARBA" id="ARBA00061004"/>
    </source>
</evidence>
<evidence type="ECO:0000256" key="9">
    <source>
        <dbReference type="ARBA" id="ARBA00023016"/>
    </source>
</evidence>
<dbReference type="GO" id="GO:0008270">
    <property type="term" value="F:zinc ion binding"/>
    <property type="evidence" value="ECO:0007669"/>
    <property type="project" value="UniProtKB-UniRule"/>
</dbReference>
<dbReference type="InterPro" id="IPR002939">
    <property type="entry name" value="DnaJ_C"/>
</dbReference>
<gene>
    <name evidence="14" type="primary">dnaJ</name>
    <name evidence="18" type="ORF">HDF17_002060</name>
</gene>
<dbReference type="SUPFAM" id="SSF57938">
    <property type="entry name" value="DnaJ/Hsp40 cysteine-rich domain"/>
    <property type="match status" value="1"/>
</dbReference>
<evidence type="ECO:0000259" key="17">
    <source>
        <dbReference type="PROSITE" id="PS51188"/>
    </source>
</evidence>
<dbReference type="SUPFAM" id="SSF46565">
    <property type="entry name" value="Chaperone J-domain"/>
    <property type="match status" value="1"/>
</dbReference>
<dbReference type="InterPro" id="IPR001623">
    <property type="entry name" value="DnaJ_domain"/>
</dbReference>
<dbReference type="HAMAP" id="MF_01152">
    <property type="entry name" value="DnaJ"/>
    <property type="match status" value="1"/>
</dbReference>
<dbReference type="Proteomes" id="UP000589520">
    <property type="component" value="Unassembled WGS sequence"/>
</dbReference>
<evidence type="ECO:0000313" key="19">
    <source>
        <dbReference type="Proteomes" id="UP000589520"/>
    </source>
</evidence>
<evidence type="ECO:0000259" key="16">
    <source>
        <dbReference type="PROSITE" id="PS50076"/>
    </source>
</evidence>
<keyword evidence="5 14" id="KW-0479">Metal-binding</keyword>
<dbReference type="InterPro" id="IPR001305">
    <property type="entry name" value="HSP_DnaJ_Cys-rich_dom"/>
</dbReference>
<dbReference type="NCBIfam" id="TIGR02349">
    <property type="entry name" value="DnaJ_bact"/>
    <property type="match status" value="1"/>
</dbReference>
<comment type="cofactor">
    <cofactor evidence="14">
        <name>Zn(2+)</name>
        <dbReference type="ChEBI" id="CHEBI:29105"/>
    </cofactor>
    <text evidence="14">Binds 2 Zn(2+) ions per monomer.</text>
</comment>
<dbReference type="GO" id="GO:0031072">
    <property type="term" value="F:heat shock protein binding"/>
    <property type="evidence" value="ECO:0007669"/>
    <property type="project" value="InterPro"/>
</dbReference>
<evidence type="ECO:0000256" key="13">
    <source>
        <dbReference type="ARBA" id="ARBA00067609"/>
    </source>
</evidence>
<keyword evidence="6 14" id="KW-0677">Repeat</keyword>
<dbReference type="CDD" id="cd10747">
    <property type="entry name" value="DnaJ_C"/>
    <property type="match status" value="1"/>
</dbReference>
<proteinExistence type="inferred from homology"/>
<keyword evidence="10 14" id="KW-0143">Chaperone</keyword>
<dbReference type="AlphaFoldDB" id="A0A7Y9PHB7"/>
<feature type="binding site" evidence="14">
    <location>
        <position position="161"/>
    </location>
    <ligand>
        <name>Zn(2+)</name>
        <dbReference type="ChEBI" id="CHEBI:29105"/>
        <label>1</label>
    </ligand>
</feature>
<dbReference type="CDD" id="cd06257">
    <property type="entry name" value="DnaJ"/>
    <property type="match status" value="1"/>
</dbReference>
<dbReference type="InterPro" id="IPR036410">
    <property type="entry name" value="HSP_DnaJ_Cys-rich_dom_sf"/>
</dbReference>
<keyword evidence="3 14" id="KW-0963">Cytoplasm</keyword>
<comment type="domain">
    <text evidence="14">The J domain is necessary and sufficient to stimulate DnaK ATPase activity. Zinc center 1 plays an important role in the autonomous, DnaK-independent chaperone activity of DnaJ. Zinc center 2 is essential for interaction with DnaK and for DnaJ activity.</text>
</comment>
<feature type="binding site" evidence="14">
    <location>
        <position position="158"/>
    </location>
    <ligand>
        <name>Zn(2+)</name>
        <dbReference type="ChEBI" id="CHEBI:29105"/>
        <label>1</label>
    </ligand>
</feature>
<feature type="binding site" evidence="14">
    <location>
        <position position="214"/>
    </location>
    <ligand>
        <name>Zn(2+)</name>
        <dbReference type="ChEBI" id="CHEBI:29105"/>
        <label>1</label>
    </ligand>
</feature>
<dbReference type="GO" id="GO:0005524">
    <property type="term" value="F:ATP binding"/>
    <property type="evidence" value="ECO:0007669"/>
    <property type="project" value="InterPro"/>
</dbReference>
<dbReference type="SUPFAM" id="SSF49493">
    <property type="entry name" value="HSP40/DnaJ peptide-binding domain"/>
    <property type="match status" value="2"/>
</dbReference>
<dbReference type="EMBL" id="JACCCW010000002">
    <property type="protein sequence ID" value="NYF79740.1"/>
    <property type="molecule type" value="Genomic_DNA"/>
</dbReference>
<dbReference type="CDD" id="cd10719">
    <property type="entry name" value="DnaJ_zf"/>
    <property type="match status" value="1"/>
</dbReference>
<comment type="function">
    <text evidence="11 14">Participates actively in the response to hyperosmotic and heat shock by preventing the aggregation of stress-denatured proteins and by disaggregating proteins, also in an autonomous, DnaK-independent fashion. Unfolded proteins bind initially to DnaJ; upon interaction with the DnaJ-bound protein, DnaK hydrolyzes its bound ATP, resulting in the formation of a stable complex. GrpE releases ADP from DnaK; ATP binding to DnaK triggers the release of the substrate protein, thus completing the reaction cycle. Several rounds of ATP-dependent interactions between DnaJ, DnaK and GrpE are required for fully efficient folding. Also involved, together with DnaK and GrpE, in the DNA replication of plasmids through activation of initiation proteins.</text>
</comment>
<dbReference type="PROSITE" id="PS51188">
    <property type="entry name" value="ZF_CR"/>
    <property type="match status" value="1"/>
</dbReference>
<dbReference type="GO" id="GO:0006260">
    <property type="term" value="P:DNA replication"/>
    <property type="evidence" value="ECO:0007669"/>
    <property type="project" value="UniProtKB-KW"/>
</dbReference>
<evidence type="ECO:0000256" key="2">
    <source>
        <dbReference type="ARBA" id="ARBA00011738"/>
    </source>
</evidence>
<dbReference type="GO" id="GO:0051082">
    <property type="term" value="F:unfolded protein binding"/>
    <property type="evidence" value="ECO:0007669"/>
    <property type="project" value="UniProtKB-UniRule"/>
</dbReference>
<reference evidence="18 19" key="1">
    <citation type="submission" date="2020-07" db="EMBL/GenBank/DDBJ databases">
        <title>Genomic Encyclopedia of Type Strains, Phase IV (KMG-V): Genome sequencing to study the core and pangenomes of soil and plant-associated prokaryotes.</title>
        <authorList>
            <person name="Whitman W."/>
        </authorList>
    </citation>
    <scope>NUCLEOTIDE SEQUENCE [LARGE SCALE GENOMIC DNA]</scope>
    <source>
        <strain evidence="18 19">X4EP2</strain>
    </source>
</reference>
<keyword evidence="8 14" id="KW-0862">Zinc</keyword>
<dbReference type="PANTHER" id="PTHR43096">
    <property type="entry name" value="DNAJ HOMOLOG 1, MITOCHONDRIAL-RELATED"/>
    <property type="match status" value="1"/>
</dbReference>
<dbReference type="Gene3D" id="2.60.260.20">
    <property type="entry name" value="Urease metallochaperone UreE, N-terminal domain"/>
    <property type="match status" value="2"/>
</dbReference>
<keyword evidence="4 14" id="KW-0235">DNA replication</keyword>
<feature type="domain" description="CR-type" evidence="17">
    <location>
        <begin position="145"/>
        <end position="223"/>
    </location>
</feature>
<dbReference type="Pfam" id="PF00684">
    <property type="entry name" value="DnaJ_CXXCXGXG"/>
    <property type="match status" value="1"/>
</dbReference>
<organism evidence="18 19">
    <name type="scientific">Granulicella arctica</name>
    <dbReference type="NCBI Taxonomy" id="940613"/>
    <lineage>
        <taxon>Bacteria</taxon>
        <taxon>Pseudomonadati</taxon>
        <taxon>Acidobacteriota</taxon>
        <taxon>Terriglobia</taxon>
        <taxon>Terriglobales</taxon>
        <taxon>Acidobacteriaceae</taxon>
        <taxon>Granulicella</taxon>
    </lineage>
</organism>
<evidence type="ECO:0000256" key="14">
    <source>
        <dbReference type="HAMAP-Rule" id="MF_01152"/>
    </source>
</evidence>
<dbReference type="InterPro" id="IPR008971">
    <property type="entry name" value="HSP40/DnaJ_pept-bd"/>
</dbReference>
<dbReference type="InterPro" id="IPR036869">
    <property type="entry name" value="J_dom_sf"/>
</dbReference>
<dbReference type="RefSeq" id="WP_179490607.1">
    <property type="nucleotide sequence ID" value="NZ_JACCCW010000002.1"/>
</dbReference>
<dbReference type="SMART" id="SM00271">
    <property type="entry name" value="DnaJ"/>
    <property type="match status" value="1"/>
</dbReference>
<keyword evidence="19" id="KW-1185">Reference proteome</keyword>
<dbReference type="FunFam" id="1.10.287.110:FF:000034">
    <property type="entry name" value="Chaperone protein DnaJ"/>
    <property type="match status" value="1"/>
</dbReference>
<dbReference type="InterPro" id="IPR012724">
    <property type="entry name" value="DnaJ"/>
</dbReference>
<dbReference type="GO" id="GO:0005737">
    <property type="term" value="C:cytoplasm"/>
    <property type="evidence" value="ECO:0007669"/>
    <property type="project" value="UniProtKB-SubCell"/>
</dbReference>
<evidence type="ECO:0000256" key="4">
    <source>
        <dbReference type="ARBA" id="ARBA00022705"/>
    </source>
</evidence>
<dbReference type="PRINTS" id="PR00625">
    <property type="entry name" value="JDOMAIN"/>
</dbReference>
<evidence type="ECO:0000256" key="10">
    <source>
        <dbReference type="ARBA" id="ARBA00023186"/>
    </source>
</evidence>
<feature type="binding site" evidence="14">
    <location>
        <position position="197"/>
    </location>
    <ligand>
        <name>Zn(2+)</name>
        <dbReference type="ChEBI" id="CHEBI:29105"/>
        <label>2</label>
    </ligand>
</feature>
<dbReference type="FunFam" id="2.10.230.10:FF:000002">
    <property type="entry name" value="Molecular chaperone DnaJ"/>
    <property type="match status" value="1"/>
</dbReference>
<keyword evidence="7 14" id="KW-0863">Zinc-finger</keyword>
<keyword evidence="9 14" id="KW-0346">Stress response</keyword>
<evidence type="ECO:0000256" key="7">
    <source>
        <dbReference type="ARBA" id="ARBA00022771"/>
    </source>
</evidence>
<evidence type="ECO:0000256" key="3">
    <source>
        <dbReference type="ARBA" id="ARBA00022490"/>
    </source>
</evidence>
<dbReference type="PANTHER" id="PTHR43096:SF48">
    <property type="entry name" value="CHAPERONE PROTEIN DNAJ"/>
    <property type="match status" value="1"/>
</dbReference>
<protein>
    <recommendedName>
        <fullName evidence="13 14">Chaperone protein DnaJ</fullName>
    </recommendedName>
</protein>
<name>A0A7Y9PHB7_9BACT</name>
<comment type="caution">
    <text evidence="14">Lacks conserved residue(s) required for the propagation of feature annotation.</text>
</comment>
<feature type="binding site" evidence="14">
    <location>
        <position position="211"/>
    </location>
    <ligand>
        <name>Zn(2+)</name>
        <dbReference type="ChEBI" id="CHEBI:29105"/>
        <label>1</label>
    </ligand>
</feature>
<dbReference type="Pfam" id="PF00226">
    <property type="entry name" value="DnaJ"/>
    <property type="match status" value="1"/>
</dbReference>
<comment type="similarity">
    <text evidence="12 14">Belongs to the DnaJ family.</text>
</comment>
<feature type="binding site" evidence="14">
    <location>
        <position position="200"/>
    </location>
    <ligand>
        <name>Zn(2+)</name>
        <dbReference type="ChEBI" id="CHEBI:29105"/>
        <label>2</label>
    </ligand>
</feature>
<feature type="zinc finger region" description="CR-type" evidence="15">
    <location>
        <begin position="145"/>
        <end position="223"/>
    </location>
</feature>
<dbReference type="Gene3D" id="2.10.230.10">
    <property type="entry name" value="Heat shock protein DnaJ, cysteine-rich domain"/>
    <property type="match status" value="1"/>
</dbReference>
<dbReference type="Gene3D" id="1.10.287.110">
    <property type="entry name" value="DnaJ domain"/>
    <property type="match status" value="1"/>
</dbReference>